<keyword evidence="4" id="KW-1185">Reference proteome</keyword>
<dbReference type="InterPro" id="IPR017943">
    <property type="entry name" value="Bactericidal_perm-incr_a/b_dom"/>
</dbReference>
<gene>
    <name evidence="3" type="ORF">CYY_005077</name>
</gene>
<dbReference type="PANTHER" id="PTHR10504">
    <property type="entry name" value="BACTERICIDAL PERMEABILITY-INCREASING BPI PROTEIN-RELATED"/>
    <property type="match status" value="1"/>
</dbReference>
<dbReference type="AlphaFoldDB" id="A0A8J4UYU8"/>
<dbReference type="Proteomes" id="UP000695562">
    <property type="component" value="Unassembled WGS sequence"/>
</dbReference>
<dbReference type="EMBL" id="AJWJ01000193">
    <property type="protein sequence ID" value="KAF2073620.1"/>
    <property type="molecule type" value="Genomic_DNA"/>
</dbReference>
<dbReference type="PANTHER" id="PTHR10504:SF131">
    <property type="entry name" value="BPI2 DOMAIN-CONTAINING PROTEIN"/>
    <property type="match status" value="1"/>
</dbReference>
<dbReference type="InterPro" id="IPR032942">
    <property type="entry name" value="BPI/LBP/Plunc"/>
</dbReference>
<dbReference type="SUPFAM" id="SSF55394">
    <property type="entry name" value="Bactericidal permeability-increasing protein, BPI"/>
    <property type="match status" value="1"/>
</dbReference>
<comment type="caution">
    <text evidence="3">The sequence shown here is derived from an EMBL/GenBank/DDBJ whole genome shotgun (WGS) entry which is preliminary data.</text>
</comment>
<reference evidence="3" key="1">
    <citation type="submission" date="2020-01" db="EMBL/GenBank/DDBJ databases">
        <title>Development of genomics and gene disruption for Polysphondylium violaceum indicates a role for the polyketide synthase stlB in stalk morphogenesis.</title>
        <authorList>
            <person name="Narita B."/>
            <person name="Kawabe Y."/>
            <person name="Kin K."/>
            <person name="Saito T."/>
            <person name="Gibbs R."/>
            <person name="Kuspa A."/>
            <person name="Muzny D."/>
            <person name="Queller D."/>
            <person name="Richards S."/>
            <person name="Strassman J."/>
            <person name="Sucgang R."/>
            <person name="Worley K."/>
            <person name="Schaap P."/>
        </authorList>
    </citation>
    <scope>NUCLEOTIDE SEQUENCE</scope>
    <source>
        <strain evidence="3">QSvi11</strain>
    </source>
</reference>
<proteinExistence type="predicted"/>
<feature type="chain" id="PRO_5035150817" description="Lipid-binding serum glycoprotein C-terminal domain-containing protein" evidence="1">
    <location>
        <begin position="24"/>
        <end position="504"/>
    </location>
</feature>
<keyword evidence="1" id="KW-0732">Signal</keyword>
<sequence>MKFLSIFVLLIVTLLSATSVVQSQIGTYPNGGFYLGLGSNFLSKIGSELTTNINAQLNSYPIADMSGDDGGIKYDITSIKQSVSLSQFYYEQNDVNTYSIGFDNVQFTIKTNYKVCKHVGDQDADLCEHGDITIASTVAGIKIWSIMNLDFNQSPAILSSQSVGTFLPNANAISYSAHCTSRVCDHTHDISNKIASQFVQDVTSAANIQINANCDKYKSLIPSLENLNFAYGGNDFFLDTSGRLVESNTDKSSITPTMTLALNGGVVVKKSNGQYVYPTKQPTSTPSASTLEGFTSDVSLVLTPYLFETLVDGVLNCALPMTIDQLPSESPVQLNTSDPFFSQIAPGLAAEYPDLAITVLLDTPNIEAVFINSSGITLYNTSLVASFMVDINGTKTQVFGVEFSINVDLDAQFTQIGQAINISTTIKSLDASAFIQNTIVGSVDTDGFIQLIQLMQSVVSIPPMAINNPSKTYTITYTNTFYGDQLIQLDFNIDNAETNKIKIN</sequence>
<organism evidence="3 4">
    <name type="scientific">Polysphondylium violaceum</name>
    <dbReference type="NCBI Taxonomy" id="133409"/>
    <lineage>
        <taxon>Eukaryota</taxon>
        <taxon>Amoebozoa</taxon>
        <taxon>Evosea</taxon>
        <taxon>Eumycetozoa</taxon>
        <taxon>Dictyostelia</taxon>
        <taxon>Dictyosteliales</taxon>
        <taxon>Dictyosteliaceae</taxon>
        <taxon>Polysphondylium</taxon>
    </lineage>
</organism>
<dbReference type="Gene3D" id="3.15.20.10">
    <property type="entry name" value="Bactericidal permeability-increasing protein, domain 2"/>
    <property type="match status" value="1"/>
</dbReference>
<evidence type="ECO:0000256" key="1">
    <source>
        <dbReference type="SAM" id="SignalP"/>
    </source>
</evidence>
<name>A0A8J4UYU8_9MYCE</name>
<evidence type="ECO:0000259" key="2">
    <source>
        <dbReference type="Pfam" id="PF02886"/>
    </source>
</evidence>
<evidence type="ECO:0000313" key="4">
    <source>
        <dbReference type="Proteomes" id="UP000695562"/>
    </source>
</evidence>
<evidence type="ECO:0000313" key="3">
    <source>
        <dbReference type="EMBL" id="KAF2073620.1"/>
    </source>
</evidence>
<dbReference type="Pfam" id="PF02886">
    <property type="entry name" value="LBP_BPI_CETP_C"/>
    <property type="match status" value="1"/>
</dbReference>
<dbReference type="GO" id="GO:0008289">
    <property type="term" value="F:lipid binding"/>
    <property type="evidence" value="ECO:0007669"/>
    <property type="project" value="InterPro"/>
</dbReference>
<feature type="signal peptide" evidence="1">
    <location>
        <begin position="1"/>
        <end position="23"/>
    </location>
</feature>
<feature type="domain" description="Lipid-binding serum glycoprotein C-terminal" evidence="2">
    <location>
        <begin position="295"/>
        <end position="455"/>
    </location>
</feature>
<dbReference type="InterPro" id="IPR001124">
    <property type="entry name" value="Lipid-bd_serum_glycop_C"/>
</dbReference>
<protein>
    <recommendedName>
        <fullName evidence="2">Lipid-binding serum glycoprotein C-terminal domain-containing protein</fullName>
    </recommendedName>
</protein>
<dbReference type="OrthoDB" id="9938407at2759"/>
<accession>A0A8J4UYU8</accession>